<organism evidence="2 3">
    <name type="scientific">Rhodopseudomonas faecalis</name>
    <dbReference type="NCBI Taxonomy" id="99655"/>
    <lineage>
        <taxon>Bacteria</taxon>
        <taxon>Pseudomonadati</taxon>
        <taxon>Pseudomonadota</taxon>
        <taxon>Alphaproteobacteria</taxon>
        <taxon>Hyphomicrobiales</taxon>
        <taxon>Nitrobacteraceae</taxon>
        <taxon>Rhodopseudomonas</taxon>
    </lineage>
</organism>
<feature type="compositionally biased region" description="Low complexity" evidence="1">
    <location>
        <begin position="165"/>
        <end position="190"/>
    </location>
</feature>
<name>A0A318TI66_9BRAD</name>
<dbReference type="EMBL" id="QJTI01000004">
    <property type="protein sequence ID" value="PYF04143.1"/>
    <property type="molecule type" value="Genomic_DNA"/>
</dbReference>
<evidence type="ECO:0000256" key="1">
    <source>
        <dbReference type="SAM" id="MobiDB-lite"/>
    </source>
</evidence>
<feature type="compositionally biased region" description="Basic residues" evidence="1">
    <location>
        <begin position="122"/>
        <end position="134"/>
    </location>
</feature>
<dbReference type="AlphaFoldDB" id="A0A318TI66"/>
<protein>
    <submittedName>
        <fullName evidence="2">Uncharacterized protein</fullName>
    </submittedName>
</protein>
<keyword evidence="3" id="KW-1185">Reference proteome</keyword>
<evidence type="ECO:0000313" key="2">
    <source>
        <dbReference type="EMBL" id="PYF04143.1"/>
    </source>
</evidence>
<gene>
    <name evidence="2" type="ORF">BJ122_104122</name>
</gene>
<evidence type="ECO:0000313" key="3">
    <source>
        <dbReference type="Proteomes" id="UP000248148"/>
    </source>
</evidence>
<proteinExistence type="predicted"/>
<comment type="caution">
    <text evidence="2">The sequence shown here is derived from an EMBL/GenBank/DDBJ whole genome shotgun (WGS) entry which is preliminary data.</text>
</comment>
<feature type="region of interest" description="Disordered" evidence="1">
    <location>
        <begin position="121"/>
        <end position="196"/>
    </location>
</feature>
<reference evidence="2 3" key="1">
    <citation type="submission" date="2018-06" db="EMBL/GenBank/DDBJ databases">
        <title>Genomic Encyclopedia of Archaeal and Bacterial Type Strains, Phase II (KMG-II): from individual species to whole genera.</title>
        <authorList>
            <person name="Goeker M."/>
        </authorList>
    </citation>
    <scope>NUCLEOTIDE SEQUENCE [LARGE SCALE GENOMIC DNA]</scope>
    <source>
        <strain evidence="2 3">JCM 11668</strain>
    </source>
</reference>
<sequence>MSTHPAHVLLGKFSGLGMTRRSRRVSGRRRLWALQPSGRVGAPSGLDKARNARQNIGLAIETRLARAGRGQSSRWAAGAKTWMAGTKPGHDGLVEAMPHGHAPCPPSCFMHASQSVGEMRRAGPHARSSRATRGRCRDARCGRKGSPAMTGGAVGVGDAKPGHDAPISASSRSAPRLRQPCPQSLSSSSSGRQGMA</sequence>
<dbReference type="Proteomes" id="UP000248148">
    <property type="component" value="Unassembled WGS sequence"/>
</dbReference>
<accession>A0A318TI66</accession>